<gene>
    <name evidence="1" type="ORF">MELA_02379</name>
</gene>
<evidence type="ECO:0000313" key="2">
    <source>
        <dbReference type="Proteomes" id="UP000334340"/>
    </source>
</evidence>
<organism evidence="1 2">
    <name type="scientific">Candidatus Methylomirabilis lanthanidiphila</name>
    <dbReference type="NCBI Taxonomy" id="2211376"/>
    <lineage>
        <taxon>Bacteria</taxon>
        <taxon>Candidatus Methylomirabilota</taxon>
        <taxon>Candidatus Methylomirabilia</taxon>
        <taxon>Candidatus Methylomirabilales</taxon>
        <taxon>Candidatus Methylomirabilaceae</taxon>
        <taxon>Candidatus Methylomirabilis</taxon>
    </lineage>
</organism>
<reference evidence="1 2" key="1">
    <citation type="submission" date="2019-07" db="EMBL/GenBank/DDBJ databases">
        <authorList>
            <person name="Cremers G."/>
        </authorList>
    </citation>
    <scope>NUCLEOTIDE SEQUENCE [LARGE SCALE GENOMIC DNA]</scope>
</reference>
<sequence>MVAQLAINKATVDTFGTTSGIRRPGFSRFARHRCLLAEVRATVRFL</sequence>
<dbReference type="AlphaFoldDB" id="A0A564ZKX4"/>
<protein>
    <submittedName>
        <fullName evidence="1">Uncharacterized protein</fullName>
    </submittedName>
</protein>
<dbReference type="Proteomes" id="UP000334340">
    <property type="component" value="Unassembled WGS sequence"/>
</dbReference>
<accession>A0A564ZKX4</accession>
<proteinExistence type="predicted"/>
<name>A0A564ZKX4_9BACT</name>
<dbReference type="EMBL" id="CABIKM010000039">
    <property type="protein sequence ID" value="VUZ85985.1"/>
    <property type="molecule type" value="Genomic_DNA"/>
</dbReference>
<evidence type="ECO:0000313" key="1">
    <source>
        <dbReference type="EMBL" id="VUZ85985.1"/>
    </source>
</evidence>
<keyword evidence="2" id="KW-1185">Reference proteome</keyword>